<evidence type="ECO:0000313" key="2">
    <source>
        <dbReference type="EMBL" id="MPQ44965.1"/>
    </source>
</evidence>
<keyword evidence="2" id="KW-0378">Hydrolase</keyword>
<dbReference type="RefSeq" id="WP_152891870.1">
    <property type="nucleotide sequence ID" value="NZ_WHJC01000375.1"/>
</dbReference>
<dbReference type="Proteomes" id="UP000430345">
    <property type="component" value="Unassembled WGS sequence"/>
</dbReference>
<dbReference type="CDD" id="cd07731">
    <property type="entry name" value="ComA-like_MBL-fold"/>
    <property type="match status" value="1"/>
</dbReference>
<dbReference type="PROSITE" id="PS51257">
    <property type="entry name" value="PROKAR_LIPOPROTEIN"/>
    <property type="match status" value="1"/>
</dbReference>
<evidence type="ECO:0000259" key="1">
    <source>
        <dbReference type="SMART" id="SM00849"/>
    </source>
</evidence>
<dbReference type="SMART" id="SM00849">
    <property type="entry name" value="Lactamase_B"/>
    <property type="match status" value="1"/>
</dbReference>
<comment type="caution">
    <text evidence="2">The sequence shown here is derived from an EMBL/GenBank/DDBJ whole genome shotgun (WGS) entry which is preliminary data.</text>
</comment>
<dbReference type="Gene3D" id="3.60.15.10">
    <property type="entry name" value="Ribonuclease Z/Hydroxyacylglutathione hydrolase-like"/>
    <property type="match status" value="1"/>
</dbReference>
<dbReference type="PANTHER" id="PTHR30619">
    <property type="entry name" value="DNA INTERNALIZATION/COMPETENCE PROTEIN COMEC/REC2"/>
    <property type="match status" value="1"/>
</dbReference>
<accession>A0A6I1MNH8</accession>
<dbReference type="GO" id="GO:0016787">
    <property type="term" value="F:hydrolase activity"/>
    <property type="evidence" value="ECO:0007669"/>
    <property type="project" value="UniProtKB-KW"/>
</dbReference>
<protein>
    <submittedName>
        <fullName evidence="2">MBL fold metallo-hydrolase</fullName>
    </submittedName>
</protein>
<dbReference type="InterPro" id="IPR052159">
    <property type="entry name" value="Competence_DNA_uptake"/>
</dbReference>
<proteinExistence type="predicted"/>
<name>A0A6I1MNH8_9CLOT</name>
<feature type="domain" description="Metallo-beta-lactamase" evidence="1">
    <location>
        <begin position="57"/>
        <end position="251"/>
    </location>
</feature>
<dbReference type="AlphaFoldDB" id="A0A6I1MNH8"/>
<gene>
    <name evidence="2" type="ORF">GBZ86_14645</name>
</gene>
<sequence length="296" mass="32803">MNKFKNKLSKFLILMFTLIFSFTLLLGCNKTTSTTNETNTSKSTKGVMDVSYIDIGQGDSELIQVNGKNLLIDAGPTKSADKLIKYLKSRNVKTLDYVVATHPHEDHIGGMVKVLENFDVKNFLAPKVIHNTKTFENMVKAVKKKGLKIETLKAGDGDKFNLGKGVKVEVFSPNKDSYEDLNDYSPIMKITFGNNSFLFTGDAEATAEKEVLDKKYNLKADVIKVGHHGSHSSSTPEFIKAVNPSIAIMSLATDNKYGHPHKETIETFSKQGIKTYQTNLDGNILLESNGSEIKKK</sequence>
<dbReference type="Pfam" id="PF00753">
    <property type="entry name" value="Lactamase_B"/>
    <property type="match status" value="1"/>
</dbReference>
<dbReference type="SUPFAM" id="SSF56281">
    <property type="entry name" value="Metallo-hydrolase/oxidoreductase"/>
    <property type="match status" value="1"/>
</dbReference>
<dbReference type="OrthoDB" id="9761531at2"/>
<dbReference type="PANTHER" id="PTHR30619:SF7">
    <property type="entry name" value="BETA-LACTAMASE DOMAIN PROTEIN"/>
    <property type="match status" value="1"/>
</dbReference>
<dbReference type="InterPro" id="IPR001279">
    <property type="entry name" value="Metallo-B-lactamas"/>
</dbReference>
<dbReference type="InterPro" id="IPR036866">
    <property type="entry name" value="RibonucZ/Hydroxyglut_hydro"/>
</dbReference>
<reference evidence="2 3" key="1">
    <citation type="submission" date="2019-10" db="EMBL/GenBank/DDBJ databases">
        <title>The Genome Sequence of Clostridium tarantellae Isolated from Fish Brain.</title>
        <authorList>
            <person name="Bano L."/>
            <person name="Kiel M."/>
            <person name="Sales G."/>
            <person name="Doxey A.C."/>
            <person name="Mansfield M.J."/>
            <person name="Schiavone M."/>
            <person name="Rossetto O."/>
            <person name="Pirazzini M."/>
            <person name="Dobrindt U."/>
            <person name="Montecucco C."/>
        </authorList>
    </citation>
    <scope>NUCLEOTIDE SEQUENCE [LARGE SCALE GENOMIC DNA]</scope>
    <source>
        <strain evidence="2 3">DSM 3997</strain>
    </source>
</reference>
<dbReference type="EMBL" id="WHJC01000375">
    <property type="protein sequence ID" value="MPQ44965.1"/>
    <property type="molecule type" value="Genomic_DNA"/>
</dbReference>
<dbReference type="InterPro" id="IPR035681">
    <property type="entry name" value="ComA-like_MBL"/>
</dbReference>
<evidence type="ECO:0000313" key="3">
    <source>
        <dbReference type="Proteomes" id="UP000430345"/>
    </source>
</evidence>
<keyword evidence="3" id="KW-1185">Reference proteome</keyword>
<organism evidence="2 3">
    <name type="scientific">Clostridium tarantellae</name>
    <dbReference type="NCBI Taxonomy" id="39493"/>
    <lineage>
        <taxon>Bacteria</taxon>
        <taxon>Bacillati</taxon>
        <taxon>Bacillota</taxon>
        <taxon>Clostridia</taxon>
        <taxon>Eubacteriales</taxon>
        <taxon>Clostridiaceae</taxon>
        <taxon>Clostridium</taxon>
    </lineage>
</organism>